<dbReference type="EMBL" id="KV417825">
    <property type="protein sequence ID" value="KZP05668.1"/>
    <property type="molecule type" value="Genomic_DNA"/>
</dbReference>
<keyword evidence="2" id="KW-1185">Reference proteome</keyword>
<reference evidence="1 2" key="1">
    <citation type="journal article" date="2016" name="Mol. Biol. Evol.">
        <title>Comparative Genomics of Early-Diverging Mushroom-Forming Fungi Provides Insights into the Origins of Lignocellulose Decay Capabilities.</title>
        <authorList>
            <person name="Nagy L.G."/>
            <person name="Riley R."/>
            <person name="Tritt A."/>
            <person name="Adam C."/>
            <person name="Daum C."/>
            <person name="Floudas D."/>
            <person name="Sun H."/>
            <person name="Yadav J.S."/>
            <person name="Pangilinan J."/>
            <person name="Larsson K.H."/>
            <person name="Matsuura K."/>
            <person name="Barry K."/>
            <person name="Labutti K."/>
            <person name="Kuo R."/>
            <person name="Ohm R.A."/>
            <person name="Bhattacharya S.S."/>
            <person name="Shirouzu T."/>
            <person name="Yoshinaga Y."/>
            <person name="Martin F.M."/>
            <person name="Grigoriev I.V."/>
            <person name="Hibbett D.S."/>
        </authorList>
    </citation>
    <scope>NUCLEOTIDE SEQUENCE [LARGE SCALE GENOMIC DNA]</scope>
    <source>
        <strain evidence="1 2">CBS 109695</strain>
    </source>
</reference>
<dbReference type="AlphaFoldDB" id="A0A167W3Y2"/>
<organism evidence="1 2">
    <name type="scientific">Athelia psychrophila</name>
    <dbReference type="NCBI Taxonomy" id="1759441"/>
    <lineage>
        <taxon>Eukaryota</taxon>
        <taxon>Fungi</taxon>
        <taxon>Dikarya</taxon>
        <taxon>Basidiomycota</taxon>
        <taxon>Agaricomycotina</taxon>
        <taxon>Agaricomycetes</taxon>
        <taxon>Agaricomycetidae</taxon>
        <taxon>Atheliales</taxon>
        <taxon>Atheliaceae</taxon>
        <taxon>Athelia</taxon>
    </lineage>
</organism>
<sequence>MADPLNNLRTVYHDLARRVSRTLRTQLGDGLHLRSQRDKVLRFMADASVHMGEFPAEEFAALWASADTMVAQLDSACHQSTDSPDGPALVVAQCVRSGKQGRPRVHIEPAFLAEALALRAVGGIAPVIACSARTIHRRALELGLMAPAPPVARVTALPNGEITCTYNVRAARNIVLW</sequence>
<dbReference type="STRING" id="436010.A0A167W3Y2"/>
<evidence type="ECO:0000313" key="1">
    <source>
        <dbReference type="EMBL" id="KZP05668.1"/>
    </source>
</evidence>
<dbReference type="Proteomes" id="UP000076532">
    <property type="component" value="Unassembled WGS sequence"/>
</dbReference>
<proteinExistence type="predicted"/>
<dbReference type="OrthoDB" id="2686689at2759"/>
<protein>
    <submittedName>
        <fullName evidence="1">Uncharacterized protein</fullName>
    </submittedName>
</protein>
<gene>
    <name evidence="1" type="ORF">FIBSPDRAFT_967086</name>
</gene>
<name>A0A167W3Y2_9AGAM</name>
<accession>A0A167W3Y2</accession>
<evidence type="ECO:0000313" key="2">
    <source>
        <dbReference type="Proteomes" id="UP000076532"/>
    </source>
</evidence>